<proteinExistence type="predicted"/>
<dbReference type="Proteomes" id="UP000790709">
    <property type="component" value="Unassembled WGS sequence"/>
</dbReference>
<organism evidence="1 2">
    <name type="scientific">Leucogyrophana mollusca</name>
    <dbReference type="NCBI Taxonomy" id="85980"/>
    <lineage>
        <taxon>Eukaryota</taxon>
        <taxon>Fungi</taxon>
        <taxon>Dikarya</taxon>
        <taxon>Basidiomycota</taxon>
        <taxon>Agaricomycotina</taxon>
        <taxon>Agaricomycetes</taxon>
        <taxon>Agaricomycetidae</taxon>
        <taxon>Boletales</taxon>
        <taxon>Boletales incertae sedis</taxon>
        <taxon>Leucogyrophana</taxon>
    </lineage>
</organism>
<reference evidence="1" key="1">
    <citation type="journal article" date="2021" name="New Phytol.">
        <title>Evolutionary innovations through gain and loss of genes in the ectomycorrhizal Boletales.</title>
        <authorList>
            <person name="Wu G."/>
            <person name="Miyauchi S."/>
            <person name="Morin E."/>
            <person name="Kuo A."/>
            <person name="Drula E."/>
            <person name="Varga T."/>
            <person name="Kohler A."/>
            <person name="Feng B."/>
            <person name="Cao Y."/>
            <person name="Lipzen A."/>
            <person name="Daum C."/>
            <person name="Hundley H."/>
            <person name="Pangilinan J."/>
            <person name="Johnson J."/>
            <person name="Barry K."/>
            <person name="LaButti K."/>
            <person name="Ng V."/>
            <person name="Ahrendt S."/>
            <person name="Min B."/>
            <person name="Choi I.G."/>
            <person name="Park H."/>
            <person name="Plett J.M."/>
            <person name="Magnuson J."/>
            <person name="Spatafora J.W."/>
            <person name="Nagy L.G."/>
            <person name="Henrissat B."/>
            <person name="Grigoriev I.V."/>
            <person name="Yang Z.L."/>
            <person name="Xu J."/>
            <person name="Martin F.M."/>
        </authorList>
    </citation>
    <scope>NUCLEOTIDE SEQUENCE</scope>
    <source>
        <strain evidence="1">KUC20120723A-06</strain>
    </source>
</reference>
<protein>
    <submittedName>
        <fullName evidence="1">Uncharacterized protein</fullName>
    </submittedName>
</protein>
<name>A0ACB8BBI0_9AGAM</name>
<dbReference type="EMBL" id="MU266463">
    <property type="protein sequence ID" value="KAH7923066.1"/>
    <property type="molecule type" value="Genomic_DNA"/>
</dbReference>
<comment type="caution">
    <text evidence="1">The sequence shown here is derived from an EMBL/GenBank/DDBJ whole genome shotgun (WGS) entry which is preliminary data.</text>
</comment>
<gene>
    <name evidence="1" type="ORF">BV22DRAFT_1048426</name>
</gene>
<sequence>VGRGVDEVGFFLSRSNHHALGVYDALQVRKSSDAMLCKECSNEITEVQRWHSPQYKQLCRCKCKMVHDGILYHDDVMISTATSHPSPMTRDILLLASDYRTRRRPSTEDAVPNTFELRHVAIVCVQPEAVQVYIGLSRDHTTQQCTRKFFELPIEDPYIAAGGEAGVVGTGVVAKTALHELTDGGGQAEETAGDEGEEKAEDKDGEEKMTEDPVDVSGETDPSVPTNDDTSADPAANPTPAPKPQTPPTAHQRAVLARKSSLCTTATVAHAEGAYIWSAGNAL</sequence>
<evidence type="ECO:0000313" key="2">
    <source>
        <dbReference type="Proteomes" id="UP000790709"/>
    </source>
</evidence>
<keyword evidence="2" id="KW-1185">Reference proteome</keyword>
<evidence type="ECO:0000313" key="1">
    <source>
        <dbReference type="EMBL" id="KAH7923066.1"/>
    </source>
</evidence>
<feature type="non-terminal residue" evidence="1">
    <location>
        <position position="1"/>
    </location>
</feature>
<accession>A0ACB8BBI0</accession>